<feature type="transmembrane region" description="Helical" evidence="7">
    <location>
        <begin position="336"/>
        <end position="356"/>
    </location>
</feature>
<keyword evidence="5 7" id="KW-1133">Transmembrane helix</keyword>
<feature type="transmembrane region" description="Helical" evidence="7">
    <location>
        <begin position="368"/>
        <end position="387"/>
    </location>
</feature>
<dbReference type="InterPro" id="IPR003439">
    <property type="entry name" value="ABC_transporter-like_ATP-bd"/>
</dbReference>
<dbReference type="SUPFAM" id="SSF52540">
    <property type="entry name" value="P-loop containing nucleoside triphosphate hydrolases"/>
    <property type="match status" value="1"/>
</dbReference>
<evidence type="ECO:0000256" key="3">
    <source>
        <dbReference type="ARBA" id="ARBA00022448"/>
    </source>
</evidence>
<feature type="domain" description="ABC transporter" evidence="8">
    <location>
        <begin position="7"/>
        <end position="53"/>
    </location>
</feature>
<feature type="domain" description="ABC-2 type transporter transmembrane" evidence="9">
    <location>
        <begin position="205"/>
        <end position="417"/>
    </location>
</feature>
<gene>
    <name evidence="11" type="ORF">BSL78_23854</name>
</gene>
<feature type="domain" description="ABC transporter family G" evidence="10">
    <location>
        <begin position="82"/>
        <end position="138"/>
    </location>
</feature>
<keyword evidence="4 7" id="KW-0812">Transmembrane</keyword>
<dbReference type="OrthoDB" id="66620at2759"/>
<dbReference type="STRING" id="307972.A0A2G8JU63"/>
<proteinExistence type="inferred from homology"/>
<evidence type="ECO:0000259" key="9">
    <source>
        <dbReference type="Pfam" id="PF01061"/>
    </source>
</evidence>
<comment type="caution">
    <text evidence="11">The sequence shown here is derived from an EMBL/GenBank/DDBJ whole genome shotgun (WGS) entry which is preliminary data.</text>
</comment>
<evidence type="ECO:0000256" key="5">
    <source>
        <dbReference type="ARBA" id="ARBA00022989"/>
    </source>
</evidence>
<evidence type="ECO:0000256" key="4">
    <source>
        <dbReference type="ARBA" id="ARBA00022692"/>
    </source>
</evidence>
<dbReference type="GO" id="GO:0005524">
    <property type="term" value="F:ATP binding"/>
    <property type="evidence" value="ECO:0007669"/>
    <property type="project" value="InterPro"/>
</dbReference>
<dbReference type="Pfam" id="PF01061">
    <property type="entry name" value="ABC2_membrane"/>
    <property type="match status" value="1"/>
</dbReference>
<name>A0A2G8JU63_STIJA</name>
<dbReference type="EMBL" id="MRZV01001252">
    <property type="protein sequence ID" value="PIK39301.1"/>
    <property type="molecule type" value="Genomic_DNA"/>
</dbReference>
<protein>
    <recommendedName>
        <fullName evidence="13">ABC transporter domain-containing protein</fullName>
    </recommendedName>
</protein>
<dbReference type="GO" id="GO:0005886">
    <property type="term" value="C:plasma membrane"/>
    <property type="evidence" value="ECO:0007669"/>
    <property type="project" value="TreeGrafter"/>
</dbReference>
<dbReference type="Proteomes" id="UP000230750">
    <property type="component" value="Unassembled WGS sequence"/>
</dbReference>
<evidence type="ECO:0000256" key="1">
    <source>
        <dbReference type="ARBA" id="ARBA00004141"/>
    </source>
</evidence>
<dbReference type="PANTHER" id="PTHR48041:SF116">
    <property type="entry name" value="PROTEIN BROWN"/>
    <property type="match status" value="1"/>
</dbReference>
<organism evidence="11 12">
    <name type="scientific">Stichopus japonicus</name>
    <name type="common">Sea cucumber</name>
    <dbReference type="NCBI Taxonomy" id="307972"/>
    <lineage>
        <taxon>Eukaryota</taxon>
        <taxon>Metazoa</taxon>
        <taxon>Echinodermata</taxon>
        <taxon>Eleutherozoa</taxon>
        <taxon>Echinozoa</taxon>
        <taxon>Holothuroidea</taxon>
        <taxon>Aspidochirotacea</taxon>
        <taxon>Aspidochirotida</taxon>
        <taxon>Stichopodidae</taxon>
        <taxon>Apostichopus</taxon>
    </lineage>
</organism>
<dbReference type="Gene3D" id="3.40.50.300">
    <property type="entry name" value="P-loop containing nucleotide triphosphate hydrolases"/>
    <property type="match status" value="1"/>
</dbReference>
<sequence length="482" mass="54452">MSKLAFLKLSLKKCADTRIKGKGSISGGEKKRLSVACKLLGRAQLLFLDEPTTGLDSYIAKVLIHNLKKLTRNGYNIVCTIHQPSSDVFNLFDNVYFLANGKTAYAGPQGAILDYFSPLGYVCPDNFSPADYYIAVLSVAPGAEKESFKRNEYLCDHFLISPAGKLIEGFIGVEYTRQEAIRTSEDSRTEDVGSLSGGNTSWCTKFAYLSWRSAISLSRNPSLLCARLATTIFMSVILVIIYFHPDQTIDQGRIVDTQGMLFFFCANFTLVNSNRLMEVIPRELPLLIREYKDGLYDVTSYFLSTLLTQSIVAVILLIISVAVIYLCGGLRLEWDAITICIAILTVAFYVNVTFVMCQSVIWETQKRVMVAVPQLCFIMNVLGGYYINIRTIPVILKPITYFDWILSSFEALSINQWRDVENIECSYHRQEPCILTGEAVLDQYGFKTDDFFVDIGFLFLQLFGYLSFSCVLLFLKMKYKWT</sequence>
<feature type="transmembrane region" description="Helical" evidence="7">
    <location>
        <begin position="451"/>
        <end position="475"/>
    </location>
</feature>
<evidence type="ECO:0000259" key="8">
    <source>
        <dbReference type="Pfam" id="PF00005"/>
    </source>
</evidence>
<dbReference type="GO" id="GO:0016887">
    <property type="term" value="F:ATP hydrolysis activity"/>
    <property type="evidence" value="ECO:0007669"/>
    <property type="project" value="InterPro"/>
</dbReference>
<dbReference type="InterPro" id="IPR013525">
    <property type="entry name" value="ABC2_TM"/>
</dbReference>
<dbReference type="Pfam" id="PF19055">
    <property type="entry name" value="ABC2_membrane_7"/>
    <property type="match status" value="1"/>
</dbReference>
<reference evidence="11 12" key="1">
    <citation type="journal article" date="2017" name="PLoS Biol.">
        <title>The sea cucumber genome provides insights into morphological evolution and visceral regeneration.</title>
        <authorList>
            <person name="Zhang X."/>
            <person name="Sun L."/>
            <person name="Yuan J."/>
            <person name="Sun Y."/>
            <person name="Gao Y."/>
            <person name="Zhang L."/>
            <person name="Li S."/>
            <person name="Dai H."/>
            <person name="Hamel J.F."/>
            <person name="Liu C."/>
            <person name="Yu Y."/>
            <person name="Liu S."/>
            <person name="Lin W."/>
            <person name="Guo K."/>
            <person name="Jin S."/>
            <person name="Xu P."/>
            <person name="Storey K.B."/>
            <person name="Huan P."/>
            <person name="Zhang T."/>
            <person name="Zhou Y."/>
            <person name="Zhang J."/>
            <person name="Lin C."/>
            <person name="Li X."/>
            <person name="Xing L."/>
            <person name="Huo D."/>
            <person name="Sun M."/>
            <person name="Wang L."/>
            <person name="Mercier A."/>
            <person name="Li F."/>
            <person name="Yang H."/>
            <person name="Xiang J."/>
        </authorList>
    </citation>
    <scope>NUCLEOTIDE SEQUENCE [LARGE SCALE GENOMIC DNA]</scope>
    <source>
        <strain evidence="11">Shaxun</strain>
        <tissue evidence="11">Muscle</tissue>
    </source>
</reference>
<keyword evidence="6 7" id="KW-0472">Membrane</keyword>
<comment type="subcellular location">
    <subcellularLocation>
        <location evidence="1">Membrane</location>
        <topology evidence="1">Multi-pass membrane protein</topology>
    </subcellularLocation>
</comment>
<evidence type="ECO:0000256" key="6">
    <source>
        <dbReference type="ARBA" id="ARBA00023136"/>
    </source>
</evidence>
<dbReference type="AlphaFoldDB" id="A0A2G8JU63"/>
<dbReference type="Pfam" id="PF00005">
    <property type="entry name" value="ABC_tran"/>
    <property type="match status" value="1"/>
</dbReference>
<evidence type="ECO:0000256" key="7">
    <source>
        <dbReference type="SAM" id="Phobius"/>
    </source>
</evidence>
<dbReference type="GO" id="GO:0140359">
    <property type="term" value="F:ABC-type transporter activity"/>
    <property type="evidence" value="ECO:0007669"/>
    <property type="project" value="InterPro"/>
</dbReference>
<feature type="transmembrane region" description="Helical" evidence="7">
    <location>
        <begin position="224"/>
        <end position="245"/>
    </location>
</feature>
<dbReference type="PANTHER" id="PTHR48041">
    <property type="entry name" value="ABC TRANSPORTER G FAMILY MEMBER 28"/>
    <property type="match status" value="1"/>
</dbReference>
<keyword evidence="3" id="KW-0813">Transport</keyword>
<accession>A0A2G8JU63</accession>
<evidence type="ECO:0000313" key="12">
    <source>
        <dbReference type="Proteomes" id="UP000230750"/>
    </source>
</evidence>
<comment type="similarity">
    <text evidence="2">Belongs to the ABC transporter superfamily. ABCG family. Eye pigment precursor importer (TC 3.A.1.204) subfamily.</text>
</comment>
<dbReference type="InterPro" id="IPR050352">
    <property type="entry name" value="ABCG_transporters"/>
</dbReference>
<evidence type="ECO:0000256" key="2">
    <source>
        <dbReference type="ARBA" id="ARBA00005814"/>
    </source>
</evidence>
<evidence type="ECO:0000313" key="11">
    <source>
        <dbReference type="EMBL" id="PIK39301.1"/>
    </source>
</evidence>
<evidence type="ECO:0008006" key="13">
    <source>
        <dbReference type="Google" id="ProtNLM"/>
    </source>
</evidence>
<dbReference type="InterPro" id="IPR043926">
    <property type="entry name" value="ABCG_dom"/>
</dbReference>
<keyword evidence="12" id="KW-1185">Reference proteome</keyword>
<evidence type="ECO:0000259" key="10">
    <source>
        <dbReference type="Pfam" id="PF19055"/>
    </source>
</evidence>
<feature type="transmembrane region" description="Helical" evidence="7">
    <location>
        <begin position="298"/>
        <end position="324"/>
    </location>
</feature>
<dbReference type="InterPro" id="IPR027417">
    <property type="entry name" value="P-loop_NTPase"/>
</dbReference>